<sequence length="46" mass="5214">MKHLQEALGVTQNEEEFSALGRRDIELYREGVAELGDQPAEEEMPP</sequence>
<proteinExistence type="predicted"/>
<dbReference type="EMBL" id="JACIGM010000018">
    <property type="protein sequence ID" value="MBB4278454.1"/>
    <property type="molecule type" value="Genomic_DNA"/>
</dbReference>
<dbReference type="AlphaFoldDB" id="A0A7W6RTQ7"/>
<accession>A0A7W6RTQ7</accession>
<evidence type="ECO:0000313" key="1">
    <source>
        <dbReference type="EMBL" id="MBB4278454.1"/>
    </source>
</evidence>
<dbReference type="Proteomes" id="UP000533641">
    <property type="component" value="Unassembled WGS sequence"/>
</dbReference>
<reference evidence="1 2" key="1">
    <citation type="submission" date="2020-08" db="EMBL/GenBank/DDBJ databases">
        <title>Genomic Encyclopedia of Type Strains, Phase IV (KMG-V): Genome sequencing to study the core and pangenomes of soil and plant-associated prokaryotes.</title>
        <authorList>
            <person name="Whitman W."/>
        </authorList>
    </citation>
    <scope>NUCLEOTIDE SEQUENCE [LARGE SCALE GENOMIC DNA]</scope>
    <source>
        <strain evidence="1 2">SEMIA 402</strain>
    </source>
</reference>
<name>A0A7W6RTQ7_9HYPH</name>
<dbReference type="RefSeq" id="WP_183929481.1">
    <property type="nucleotide sequence ID" value="NZ_JACIGM010000018.1"/>
</dbReference>
<evidence type="ECO:0000313" key="2">
    <source>
        <dbReference type="Proteomes" id="UP000533641"/>
    </source>
</evidence>
<gene>
    <name evidence="1" type="ORF">GGE12_006265</name>
</gene>
<protein>
    <submittedName>
        <fullName evidence="1">Uncharacterized protein</fullName>
    </submittedName>
</protein>
<organism evidence="1 2">
    <name type="scientific">Rhizobium mongolense</name>
    <dbReference type="NCBI Taxonomy" id="57676"/>
    <lineage>
        <taxon>Bacteria</taxon>
        <taxon>Pseudomonadati</taxon>
        <taxon>Pseudomonadota</taxon>
        <taxon>Alphaproteobacteria</taxon>
        <taxon>Hyphomicrobiales</taxon>
        <taxon>Rhizobiaceae</taxon>
        <taxon>Rhizobium/Agrobacterium group</taxon>
        <taxon>Rhizobium</taxon>
    </lineage>
</organism>
<comment type="caution">
    <text evidence="1">The sequence shown here is derived from an EMBL/GenBank/DDBJ whole genome shotgun (WGS) entry which is preliminary data.</text>
</comment>